<keyword evidence="1" id="KW-0805">Transcription regulation</keyword>
<evidence type="ECO:0000256" key="5">
    <source>
        <dbReference type="SAM" id="MobiDB-lite"/>
    </source>
</evidence>
<gene>
    <name evidence="6" type="ORF">PENSTE_c004G02396</name>
</gene>
<name>A0A1V6TNX1_9EURO</name>
<feature type="region of interest" description="Disordered" evidence="5">
    <location>
        <begin position="217"/>
        <end position="251"/>
    </location>
</feature>
<accession>A0A1V6TNX1</accession>
<keyword evidence="4" id="KW-0539">Nucleus</keyword>
<dbReference type="AlphaFoldDB" id="A0A1V6TNX1"/>
<protein>
    <submittedName>
        <fullName evidence="6">Uncharacterized protein</fullName>
    </submittedName>
</protein>
<dbReference type="Gene3D" id="4.10.240.10">
    <property type="entry name" value="Zn(2)-C6 fungal-type DNA-binding domain"/>
    <property type="match status" value="1"/>
</dbReference>
<evidence type="ECO:0000313" key="6">
    <source>
        <dbReference type="EMBL" id="OQE27519.1"/>
    </source>
</evidence>
<reference evidence="7" key="1">
    <citation type="journal article" date="2017" name="Nat. Microbiol.">
        <title>Global analysis of biosynthetic gene clusters reveals vast potential of secondary metabolite production in Penicillium species.</title>
        <authorList>
            <person name="Nielsen J.C."/>
            <person name="Grijseels S."/>
            <person name="Prigent S."/>
            <person name="Ji B."/>
            <person name="Dainat J."/>
            <person name="Nielsen K.F."/>
            <person name="Frisvad J.C."/>
            <person name="Workman M."/>
            <person name="Nielsen J."/>
        </authorList>
    </citation>
    <scope>NUCLEOTIDE SEQUENCE [LARGE SCALE GENOMIC DNA]</scope>
    <source>
        <strain evidence="7">IBT 24891</strain>
    </source>
</reference>
<dbReference type="GO" id="GO:0008270">
    <property type="term" value="F:zinc ion binding"/>
    <property type="evidence" value="ECO:0007669"/>
    <property type="project" value="InterPro"/>
</dbReference>
<dbReference type="CDD" id="cd00067">
    <property type="entry name" value="GAL4"/>
    <property type="match status" value="1"/>
</dbReference>
<proteinExistence type="predicted"/>
<evidence type="ECO:0000313" key="7">
    <source>
        <dbReference type="Proteomes" id="UP000191285"/>
    </source>
</evidence>
<dbReference type="GO" id="GO:0003677">
    <property type="term" value="F:DNA binding"/>
    <property type="evidence" value="ECO:0007669"/>
    <property type="project" value="UniProtKB-KW"/>
</dbReference>
<feature type="compositionally biased region" description="Polar residues" evidence="5">
    <location>
        <begin position="239"/>
        <end position="251"/>
    </location>
</feature>
<dbReference type="GO" id="GO:0000981">
    <property type="term" value="F:DNA-binding transcription factor activity, RNA polymerase II-specific"/>
    <property type="evidence" value="ECO:0007669"/>
    <property type="project" value="InterPro"/>
</dbReference>
<dbReference type="STRING" id="303698.A0A1V6TNX1"/>
<evidence type="ECO:0000256" key="1">
    <source>
        <dbReference type="ARBA" id="ARBA00023015"/>
    </source>
</evidence>
<keyword evidence="2" id="KW-0238">DNA-binding</keyword>
<feature type="region of interest" description="Disordered" evidence="5">
    <location>
        <begin position="1"/>
        <end position="21"/>
    </location>
</feature>
<evidence type="ECO:0000256" key="3">
    <source>
        <dbReference type="ARBA" id="ARBA00023163"/>
    </source>
</evidence>
<dbReference type="InterPro" id="IPR001138">
    <property type="entry name" value="Zn2Cys6_DnaBD"/>
</dbReference>
<sequence length="851" mass="97412">MPLQNHNAAIPRRSNIRRQNRACDQCRKSKRACDAESLSSSRRQSYGILEGQHVPCSYCLRTRRDCTMNWALSKTFNAKQSRQQQRQENQFEHAHPSTFTPYLQSQWEPHMHQTGLENANSDEHMLAMNRNAEPPPTNPMNFDLSALFLDCGSEPSSLNFDVSGASSDGLLLEDPSSWPSPRSIFDHSQDFDFSFASYAPAQPQSELELDQIVNQSSMMSPRSPQNYRIPDSLPYHPRNSPQEPTSGSWQSLDIQSNTLHGFQTSLSPFSIDQQMINKSNHSLTSNNLLRIYHDVLEHNLSCWLTEMTCPYYVGPRDSCLHGSELGSSWSNRIYQRTIKLDRVARSCRLVSLTHSQDQAVSKALHLALMAFAAQWAQGSSRYRERYPPLSTNSGQNGMQNEVFDEFDRALQMNLWDQAKRSLLEVADLESYRVVCAELIFSLVQKPWDPDTRFTEQELNDRMCKYGRKSITESAISLVYDTINEEQRPEYLERAARKMHVLKYRNEALENGLGRHCGGREKSSHRSKVIDPEDRATVGLLYWLTIMFDTISSSMNERPVVVLDEDCEHEEQKIIRKPANQSDHSTGIKWDVKLFMQGGVDEINRTRWPCSYQTAADDIIQSAPVKVLLFRHLSYLQNAIRRKAHEEQVEDIIRNAISLYQYWNKTHGAFFGELIQNYSLVPQRVQGWFICISAHWHLAVLMLADLLEVVDENFLGAMDESRSRMSSQVSKRIRSHSAKQLSIIAKVATPDASMNVAQMSDFHHAVNEGTLLMEPWTIILIRAFAKAIDVFLDDLVVALHHSRNSLWAEQELEDAENCLKGLWLLGKKSDMARNIAEILSFALNQMKVDLCL</sequence>
<evidence type="ECO:0000256" key="4">
    <source>
        <dbReference type="ARBA" id="ARBA00023242"/>
    </source>
</evidence>
<comment type="caution">
    <text evidence="6">The sequence shown here is derived from an EMBL/GenBank/DDBJ whole genome shotgun (WGS) entry which is preliminary data.</text>
</comment>
<organism evidence="6 7">
    <name type="scientific">Penicillium steckii</name>
    <dbReference type="NCBI Taxonomy" id="303698"/>
    <lineage>
        <taxon>Eukaryota</taxon>
        <taxon>Fungi</taxon>
        <taxon>Dikarya</taxon>
        <taxon>Ascomycota</taxon>
        <taxon>Pezizomycotina</taxon>
        <taxon>Eurotiomycetes</taxon>
        <taxon>Eurotiomycetidae</taxon>
        <taxon>Eurotiales</taxon>
        <taxon>Aspergillaceae</taxon>
        <taxon>Penicillium</taxon>
    </lineage>
</organism>
<dbReference type="OrthoDB" id="5958943at2759"/>
<dbReference type="EMBL" id="MLKD01000004">
    <property type="protein sequence ID" value="OQE27519.1"/>
    <property type="molecule type" value="Genomic_DNA"/>
</dbReference>
<keyword evidence="7" id="KW-1185">Reference proteome</keyword>
<evidence type="ECO:0000256" key="2">
    <source>
        <dbReference type="ARBA" id="ARBA00023125"/>
    </source>
</evidence>
<dbReference type="Proteomes" id="UP000191285">
    <property type="component" value="Unassembled WGS sequence"/>
</dbReference>
<dbReference type="InterPro" id="IPR036864">
    <property type="entry name" value="Zn2-C6_fun-type_DNA-bd_sf"/>
</dbReference>
<dbReference type="SUPFAM" id="SSF57701">
    <property type="entry name" value="Zn2/Cys6 DNA-binding domain"/>
    <property type="match status" value="1"/>
</dbReference>
<feature type="compositionally biased region" description="Polar residues" evidence="5">
    <location>
        <begin position="217"/>
        <end position="226"/>
    </location>
</feature>
<keyword evidence="3" id="KW-0804">Transcription</keyword>